<comment type="caution">
    <text evidence="1">The sequence shown here is derived from an EMBL/GenBank/DDBJ whole genome shotgun (WGS) entry which is preliminary data.</text>
</comment>
<proteinExistence type="predicted"/>
<sequence>MPVNLTKQQKQQAFILQQHFILAVAAQLRIPSGVPTFPRSVSKCIYAEGLFPLLDIWIIGLSREFAGPFPQATWRGPLGTGARNNNFWFVTRFAPFALVRDAQFAWQSVDPIFDAGL</sequence>
<evidence type="ECO:0000313" key="2">
    <source>
        <dbReference type="Proteomes" id="UP000827092"/>
    </source>
</evidence>
<protein>
    <submittedName>
        <fullName evidence="1">Uncharacterized protein</fullName>
    </submittedName>
</protein>
<reference evidence="1 2" key="1">
    <citation type="journal article" date="2022" name="Nat. Ecol. Evol.">
        <title>A masculinizing supergene underlies an exaggerated male reproductive morph in a spider.</title>
        <authorList>
            <person name="Hendrickx F."/>
            <person name="De Corte Z."/>
            <person name="Sonet G."/>
            <person name="Van Belleghem S.M."/>
            <person name="Kostlbacher S."/>
            <person name="Vangestel C."/>
        </authorList>
    </citation>
    <scope>NUCLEOTIDE SEQUENCE [LARGE SCALE GENOMIC DNA]</scope>
    <source>
        <strain evidence="1">W744_W776</strain>
    </source>
</reference>
<dbReference type="EMBL" id="JAFNEN010000041">
    <property type="protein sequence ID" value="KAG8198382.1"/>
    <property type="molecule type" value="Genomic_DNA"/>
</dbReference>
<dbReference type="AlphaFoldDB" id="A0AAV6VNX9"/>
<evidence type="ECO:0000313" key="1">
    <source>
        <dbReference type="EMBL" id="KAG8198382.1"/>
    </source>
</evidence>
<keyword evidence="2" id="KW-1185">Reference proteome</keyword>
<accession>A0AAV6VNX9</accession>
<gene>
    <name evidence="1" type="ORF">JTE90_021627</name>
</gene>
<dbReference type="Proteomes" id="UP000827092">
    <property type="component" value="Unassembled WGS sequence"/>
</dbReference>
<organism evidence="1 2">
    <name type="scientific">Oedothorax gibbosus</name>
    <dbReference type="NCBI Taxonomy" id="931172"/>
    <lineage>
        <taxon>Eukaryota</taxon>
        <taxon>Metazoa</taxon>
        <taxon>Ecdysozoa</taxon>
        <taxon>Arthropoda</taxon>
        <taxon>Chelicerata</taxon>
        <taxon>Arachnida</taxon>
        <taxon>Araneae</taxon>
        <taxon>Araneomorphae</taxon>
        <taxon>Entelegynae</taxon>
        <taxon>Araneoidea</taxon>
        <taxon>Linyphiidae</taxon>
        <taxon>Erigoninae</taxon>
        <taxon>Oedothorax</taxon>
    </lineage>
</organism>
<name>A0AAV6VNX9_9ARAC</name>